<evidence type="ECO:0000256" key="1">
    <source>
        <dbReference type="SAM" id="MobiDB-lite"/>
    </source>
</evidence>
<name>A0A392UVW6_9FABA</name>
<evidence type="ECO:0000313" key="3">
    <source>
        <dbReference type="Proteomes" id="UP000265520"/>
    </source>
</evidence>
<feature type="compositionally biased region" description="Basic and acidic residues" evidence="1">
    <location>
        <begin position="1"/>
        <end position="14"/>
    </location>
</feature>
<dbReference type="AlphaFoldDB" id="A0A392UVW6"/>
<dbReference type="Proteomes" id="UP000265520">
    <property type="component" value="Unassembled WGS sequence"/>
</dbReference>
<reference evidence="2 3" key="1">
    <citation type="journal article" date="2018" name="Front. Plant Sci.">
        <title>Red Clover (Trifolium pratense) and Zigzag Clover (T. medium) - A Picture of Genomic Similarities and Differences.</title>
        <authorList>
            <person name="Dluhosova J."/>
            <person name="Istvanek J."/>
            <person name="Nedelnik J."/>
            <person name="Repkova J."/>
        </authorList>
    </citation>
    <scope>NUCLEOTIDE SEQUENCE [LARGE SCALE GENOMIC DNA]</scope>
    <source>
        <strain evidence="3">cv. 10/8</strain>
        <tissue evidence="2">Leaf</tissue>
    </source>
</reference>
<accession>A0A392UVW6</accession>
<feature type="region of interest" description="Disordered" evidence="1">
    <location>
        <begin position="1"/>
        <end position="20"/>
    </location>
</feature>
<sequence length="20" mass="2105">VLKLKTGSELKTSSEAEDGI</sequence>
<dbReference type="EMBL" id="LXQA010989004">
    <property type="protein sequence ID" value="MCI80156.1"/>
    <property type="molecule type" value="Genomic_DNA"/>
</dbReference>
<evidence type="ECO:0000313" key="2">
    <source>
        <dbReference type="EMBL" id="MCI80156.1"/>
    </source>
</evidence>
<feature type="non-terminal residue" evidence="2">
    <location>
        <position position="1"/>
    </location>
</feature>
<protein>
    <submittedName>
        <fullName evidence="2">Uncharacterized protein</fullName>
    </submittedName>
</protein>
<keyword evidence="3" id="KW-1185">Reference proteome</keyword>
<proteinExistence type="predicted"/>
<comment type="caution">
    <text evidence="2">The sequence shown here is derived from an EMBL/GenBank/DDBJ whole genome shotgun (WGS) entry which is preliminary data.</text>
</comment>
<organism evidence="2 3">
    <name type="scientific">Trifolium medium</name>
    <dbReference type="NCBI Taxonomy" id="97028"/>
    <lineage>
        <taxon>Eukaryota</taxon>
        <taxon>Viridiplantae</taxon>
        <taxon>Streptophyta</taxon>
        <taxon>Embryophyta</taxon>
        <taxon>Tracheophyta</taxon>
        <taxon>Spermatophyta</taxon>
        <taxon>Magnoliopsida</taxon>
        <taxon>eudicotyledons</taxon>
        <taxon>Gunneridae</taxon>
        <taxon>Pentapetalae</taxon>
        <taxon>rosids</taxon>
        <taxon>fabids</taxon>
        <taxon>Fabales</taxon>
        <taxon>Fabaceae</taxon>
        <taxon>Papilionoideae</taxon>
        <taxon>50 kb inversion clade</taxon>
        <taxon>NPAAA clade</taxon>
        <taxon>Hologalegina</taxon>
        <taxon>IRL clade</taxon>
        <taxon>Trifolieae</taxon>
        <taxon>Trifolium</taxon>
    </lineage>
</organism>